<dbReference type="GO" id="GO:0002020">
    <property type="term" value="F:protease binding"/>
    <property type="evidence" value="ECO:0007669"/>
    <property type="project" value="TreeGrafter"/>
</dbReference>
<dbReference type="EMBL" id="LBVV01000012">
    <property type="protein sequence ID" value="KKQ94180.1"/>
    <property type="molecule type" value="Genomic_DNA"/>
</dbReference>
<comment type="similarity">
    <text evidence="2">Belongs to the band 7/mec-2 family. Flotillin subfamily.</text>
</comment>
<gene>
    <name evidence="6" type="ORF">UT18_C0012G0032</name>
</gene>
<evidence type="ECO:0000256" key="1">
    <source>
        <dbReference type="ARBA" id="ARBA00004370"/>
    </source>
</evidence>
<reference evidence="6 7" key="1">
    <citation type="journal article" date="2015" name="Nature">
        <title>rRNA introns, odd ribosomes, and small enigmatic genomes across a large radiation of phyla.</title>
        <authorList>
            <person name="Brown C.T."/>
            <person name="Hug L.A."/>
            <person name="Thomas B.C."/>
            <person name="Sharon I."/>
            <person name="Castelle C.J."/>
            <person name="Singh A."/>
            <person name="Wilkins M.J."/>
            <person name="Williams K.H."/>
            <person name="Banfield J.F."/>
        </authorList>
    </citation>
    <scope>NUCLEOTIDE SEQUENCE [LARGE SCALE GENOMIC DNA]</scope>
</reference>
<dbReference type="CDD" id="cd03399">
    <property type="entry name" value="SPFH_flotillin"/>
    <property type="match status" value="1"/>
</dbReference>
<feature type="domain" description="Band 7" evidence="5">
    <location>
        <begin position="31"/>
        <end position="212"/>
    </location>
</feature>
<dbReference type="PANTHER" id="PTHR13806:SF46">
    <property type="entry name" value="FLOTILLIN-1-RELATED"/>
    <property type="match status" value="1"/>
</dbReference>
<dbReference type="AlphaFoldDB" id="A0A0G0M1J8"/>
<dbReference type="Gene3D" id="3.30.479.30">
    <property type="entry name" value="Band 7 domain"/>
    <property type="match status" value="1"/>
</dbReference>
<accession>A0A0G0M1J8</accession>
<dbReference type="Pfam" id="PF01145">
    <property type="entry name" value="Band_7"/>
    <property type="match status" value="1"/>
</dbReference>
<dbReference type="SUPFAM" id="SSF117892">
    <property type="entry name" value="Band 7/SPFH domain"/>
    <property type="match status" value="1"/>
</dbReference>
<feature type="transmembrane region" description="Helical" evidence="4">
    <location>
        <begin position="6"/>
        <end position="29"/>
    </location>
</feature>
<dbReference type="GO" id="GO:0005886">
    <property type="term" value="C:plasma membrane"/>
    <property type="evidence" value="ECO:0007669"/>
    <property type="project" value="TreeGrafter"/>
</dbReference>
<protein>
    <recommendedName>
        <fullName evidence="5">Band 7 domain-containing protein</fullName>
    </recommendedName>
</protein>
<evidence type="ECO:0000313" key="6">
    <source>
        <dbReference type="EMBL" id="KKQ94180.1"/>
    </source>
</evidence>
<evidence type="ECO:0000313" key="7">
    <source>
        <dbReference type="Proteomes" id="UP000034207"/>
    </source>
</evidence>
<dbReference type="STRING" id="1618345.UT18_C0012G0032"/>
<evidence type="ECO:0000256" key="2">
    <source>
        <dbReference type="ARBA" id="ARBA00007161"/>
    </source>
</evidence>
<name>A0A0G0M1J8_UNCC2</name>
<dbReference type="PANTHER" id="PTHR13806">
    <property type="entry name" value="FLOTILLIN-RELATED"/>
    <property type="match status" value="1"/>
</dbReference>
<dbReference type="InterPro" id="IPR001107">
    <property type="entry name" value="Band_7"/>
</dbReference>
<evidence type="ECO:0000256" key="3">
    <source>
        <dbReference type="ARBA" id="ARBA00023136"/>
    </source>
</evidence>
<dbReference type="GO" id="GO:0072659">
    <property type="term" value="P:protein localization to plasma membrane"/>
    <property type="evidence" value="ECO:0007669"/>
    <property type="project" value="TreeGrafter"/>
</dbReference>
<dbReference type="InterPro" id="IPR036013">
    <property type="entry name" value="Band_7/SPFH_dom_sf"/>
</dbReference>
<comment type="caution">
    <text evidence="6">The sequence shown here is derived from an EMBL/GenBank/DDBJ whole genome shotgun (WGS) entry which is preliminary data.</text>
</comment>
<keyword evidence="4" id="KW-0812">Transmembrane</keyword>
<dbReference type="SMART" id="SM00244">
    <property type="entry name" value="PHB"/>
    <property type="match status" value="1"/>
</dbReference>
<evidence type="ECO:0000256" key="4">
    <source>
        <dbReference type="SAM" id="Phobius"/>
    </source>
</evidence>
<keyword evidence="4" id="KW-1133">Transmembrane helix</keyword>
<dbReference type="InterPro" id="IPR027705">
    <property type="entry name" value="Flotillin_fam"/>
</dbReference>
<sequence>MLELIGSLGGVAILLLGLSVGFGALVLAIKKMYRIVPPNWALIIAGTGKRKGRDEKDEDGRSGVTRKVVTSGGVFVIPFIQKAYEVPLEVMKIDVNVRHVPCSTKIPIDVESTANVRIGNTEEEINMAAMRFLSWGDSQRIENIQEVLAGSLRAIIGKLTPEAMIEDRDEFSSQVQSIASKELQPMGIVIDVLNVKELSDTQGYIDNLGVKQAEEVRKEAEIAKFDADLLITQREQSTELQKSEAIRDTEMKKAQNLAQVEQEQAKASQAGPLAKAEAEKGVVQASTALAKLKAIETEENLVSQVIKPAEAEAKKVKIVADGEREATIVTADASKQKAVLDAQADKESAIERSEGQAKEITAIGIAEAGATEVKGKAEATVGELKARVQGAEIREVALAKAEGMEKEAEALNKLQDAGIEIKKLEIMPDVVTAYALAISNVDNIVVTGTDAMQNFYGMIGNVIQGFMNGGMQATGQKNDDNKGILPGIKFPLLSGGMPDMKATVNLDNAEERFKVAEKLTSALSGITGDTLKAKLSSLRSQYGIIINSLVESEFFDEILQMAEATQAGSLDDQVMAFLDLVNANANIKDKLVRFVPYIETLAPKAKEIVEKRPRRG</sequence>
<evidence type="ECO:0000259" key="5">
    <source>
        <dbReference type="SMART" id="SM00244"/>
    </source>
</evidence>
<keyword evidence="3 4" id="KW-0472">Membrane</keyword>
<organism evidence="6 7">
    <name type="scientific">candidate division CPR2 bacterium GW2011_GWC2_39_10</name>
    <dbReference type="NCBI Taxonomy" id="1618345"/>
    <lineage>
        <taxon>Bacteria</taxon>
        <taxon>Bacteria division CPR2</taxon>
    </lineage>
</organism>
<proteinExistence type="inferred from homology"/>
<dbReference type="Proteomes" id="UP000034207">
    <property type="component" value="Unassembled WGS sequence"/>
</dbReference>
<comment type="subcellular location">
    <subcellularLocation>
        <location evidence="1">Membrane</location>
    </subcellularLocation>
</comment>